<accession>A0A0E9ULW3</accession>
<sequence>MVMRRREVWLERGLFAVTDETETGVQGEPSHLGTLACRLASQYTSLPPITR</sequence>
<organism evidence="1">
    <name type="scientific">Anguilla anguilla</name>
    <name type="common">European freshwater eel</name>
    <name type="synonym">Muraena anguilla</name>
    <dbReference type="NCBI Taxonomy" id="7936"/>
    <lineage>
        <taxon>Eukaryota</taxon>
        <taxon>Metazoa</taxon>
        <taxon>Chordata</taxon>
        <taxon>Craniata</taxon>
        <taxon>Vertebrata</taxon>
        <taxon>Euteleostomi</taxon>
        <taxon>Actinopterygii</taxon>
        <taxon>Neopterygii</taxon>
        <taxon>Teleostei</taxon>
        <taxon>Anguilliformes</taxon>
        <taxon>Anguillidae</taxon>
        <taxon>Anguilla</taxon>
    </lineage>
</organism>
<reference evidence="1" key="1">
    <citation type="submission" date="2014-11" db="EMBL/GenBank/DDBJ databases">
        <authorList>
            <person name="Amaro Gonzalez C."/>
        </authorList>
    </citation>
    <scope>NUCLEOTIDE SEQUENCE</scope>
</reference>
<evidence type="ECO:0000313" key="1">
    <source>
        <dbReference type="EMBL" id="JAH65963.1"/>
    </source>
</evidence>
<dbReference type="EMBL" id="GBXM01042614">
    <property type="protein sequence ID" value="JAH65963.1"/>
    <property type="molecule type" value="Transcribed_RNA"/>
</dbReference>
<protein>
    <submittedName>
        <fullName evidence="1">Uncharacterized protein</fullName>
    </submittedName>
</protein>
<name>A0A0E9ULW3_ANGAN</name>
<reference evidence="1" key="2">
    <citation type="journal article" date="2015" name="Fish Shellfish Immunol.">
        <title>Early steps in the European eel (Anguilla anguilla)-Vibrio vulnificus interaction in the gills: Role of the RtxA13 toxin.</title>
        <authorList>
            <person name="Callol A."/>
            <person name="Pajuelo D."/>
            <person name="Ebbesson L."/>
            <person name="Teles M."/>
            <person name="MacKenzie S."/>
            <person name="Amaro C."/>
        </authorList>
    </citation>
    <scope>NUCLEOTIDE SEQUENCE</scope>
</reference>
<dbReference type="AlphaFoldDB" id="A0A0E9ULW3"/>
<proteinExistence type="predicted"/>